<feature type="chain" id="PRO_5046742273" evidence="1">
    <location>
        <begin position="26"/>
        <end position="353"/>
    </location>
</feature>
<evidence type="ECO:0000313" key="2">
    <source>
        <dbReference type="EMBL" id="MCU6748737.1"/>
    </source>
</evidence>
<dbReference type="InterPro" id="IPR027304">
    <property type="entry name" value="Trigger_fact/SurA_dom_sf"/>
</dbReference>
<accession>A0ABT2TG12</accession>
<evidence type="ECO:0000256" key="1">
    <source>
        <dbReference type="SAM" id="SignalP"/>
    </source>
</evidence>
<dbReference type="EMBL" id="JAOQJX010000033">
    <property type="protein sequence ID" value="MCU6748737.1"/>
    <property type="molecule type" value="Genomic_DNA"/>
</dbReference>
<organism evidence="2 3">
    <name type="scientific">Faecalicatena acetigenes</name>
    <dbReference type="NCBI Taxonomy" id="2981790"/>
    <lineage>
        <taxon>Bacteria</taxon>
        <taxon>Bacillati</taxon>
        <taxon>Bacillota</taxon>
        <taxon>Clostridia</taxon>
        <taxon>Lachnospirales</taxon>
        <taxon>Lachnospiraceae</taxon>
        <taxon>Faecalicatena</taxon>
    </lineage>
</organism>
<sequence>MKTCRKKIVIAAAAAALLVIGLAGCSGPGDDAVVAEVGKEKITFGVANFYARMQQAQYETYYAGMMGTTPEEMWTQASGEDKTYEETTKETILENLENMYILSQHAEEYEIGITEEDKKAMEKAAGIFDEDNTLEDKDMVSGYKKNIEEVLKLATIQARMRTAMTADVDTEVSDEEAAQKSMQYVFFSYTSADESGNTVALTEEEKKALQTTAQEFADALGADEAKNIEAAAANAGIEVQTATFDAESTSPHADLVAAADALENAGDITGPIVTDGGIYVAKLTSLLDREATDAKKTSIVEERKQEQYNSLMEQWRKDTEIKVHKNVWKKIDFEDQGVTIVESQEEYTDEAME</sequence>
<dbReference type="Proteomes" id="UP001652394">
    <property type="component" value="Unassembled WGS sequence"/>
</dbReference>
<name>A0ABT2TG12_9FIRM</name>
<gene>
    <name evidence="2" type="ORF">OCV51_13910</name>
</gene>
<dbReference type="Pfam" id="PF13624">
    <property type="entry name" value="SurA_N_3"/>
    <property type="match status" value="1"/>
</dbReference>
<keyword evidence="3" id="KW-1185">Reference proteome</keyword>
<comment type="caution">
    <text evidence="2">The sequence shown here is derived from an EMBL/GenBank/DDBJ whole genome shotgun (WGS) entry which is preliminary data.</text>
</comment>
<feature type="signal peptide" evidence="1">
    <location>
        <begin position="1"/>
        <end position="25"/>
    </location>
</feature>
<dbReference type="RefSeq" id="WP_059069116.1">
    <property type="nucleotide sequence ID" value="NZ_JAOQJX010000033.1"/>
</dbReference>
<proteinExistence type="predicted"/>
<reference evidence="2 3" key="1">
    <citation type="journal article" date="2021" name="ISME Commun">
        <title>Automated analysis of genomic sequences facilitates high-throughput and comprehensive description of bacteria.</title>
        <authorList>
            <person name="Hitch T.C.A."/>
        </authorList>
    </citation>
    <scope>NUCLEOTIDE SEQUENCE [LARGE SCALE GENOMIC DNA]</scope>
    <source>
        <strain evidence="2 3">H2_18</strain>
    </source>
</reference>
<evidence type="ECO:0000313" key="3">
    <source>
        <dbReference type="Proteomes" id="UP001652394"/>
    </source>
</evidence>
<dbReference type="SUPFAM" id="SSF109998">
    <property type="entry name" value="Triger factor/SurA peptide-binding domain-like"/>
    <property type="match status" value="1"/>
</dbReference>
<dbReference type="PROSITE" id="PS51257">
    <property type="entry name" value="PROKAR_LIPOPROTEIN"/>
    <property type="match status" value="1"/>
</dbReference>
<protein>
    <submittedName>
        <fullName evidence="2">SurA N-terminal domain-containing protein</fullName>
    </submittedName>
</protein>
<keyword evidence="1" id="KW-0732">Signal</keyword>